<name>A0A142BVR9_9BACT</name>
<sequence>MAAKDYSKLNKQFVVIDMYDDSEDCEVQAGVAIPAEHAEAFIAEVERIAVEKFGGATFSELLDCDENDESMDASSKKNFSDQLGRVIAAAERIMREGR</sequence>
<proteinExistence type="predicted"/>
<organism evidence="1">
    <name type="scientific">uncultured bacterium IN-05</name>
    <dbReference type="NCBI Taxonomy" id="1805583"/>
    <lineage>
        <taxon>Bacteria</taxon>
        <taxon>environmental samples</taxon>
    </lineage>
</organism>
<evidence type="ECO:0000313" key="1">
    <source>
        <dbReference type="EMBL" id="AMP42207.1"/>
    </source>
</evidence>
<dbReference type="AlphaFoldDB" id="A0A142BVR9"/>
<accession>A0A142BVR9</accession>
<reference evidence="1" key="2">
    <citation type="submission" date="2016-02" db="EMBL/GenBank/DDBJ databases">
        <authorList>
            <person name="Wen L."/>
            <person name="He K."/>
            <person name="Yang H."/>
        </authorList>
    </citation>
    <scope>NUCLEOTIDE SEQUENCE</scope>
</reference>
<protein>
    <submittedName>
        <fullName evidence="1">Uncharacterized protein</fullName>
    </submittedName>
</protein>
<dbReference type="EMBL" id="KU736870">
    <property type="protein sequence ID" value="AMP42207.1"/>
    <property type="molecule type" value="Genomic_DNA"/>
</dbReference>
<reference evidence="1" key="1">
    <citation type="journal article" date="2016" name="Appl. Environ. Microbiol.">
        <title>Diversity of the Tetracycline Mobilome within a Chinese Pig Manure Sample.</title>
        <authorList>
            <person name="Leclercq S.O."/>
            <person name="Wang C."/>
            <person name="Zhu Y."/>
            <person name="Wu H."/>
            <person name="Du X."/>
            <person name="Liu Z."/>
            <person name="Feng J."/>
        </authorList>
    </citation>
    <scope>NUCLEOTIDE SEQUENCE</scope>
</reference>